<dbReference type="AlphaFoldDB" id="A0A9X1W3S5"/>
<proteinExistence type="predicted"/>
<comment type="caution">
    <text evidence="1">The sequence shown here is derived from an EMBL/GenBank/DDBJ whole genome shotgun (WGS) entry which is preliminary data.</text>
</comment>
<accession>A0A9X1W3S5</accession>
<organism evidence="1 2">
    <name type="scientific">Stutzerimonas marianensis</name>
    <dbReference type="NCBI Taxonomy" id="2929513"/>
    <lineage>
        <taxon>Bacteria</taxon>
        <taxon>Pseudomonadati</taxon>
        <taxon>Pseudomonadota</taxon>
        <taxon>Gammaproteobacteria</taxon>
        <taxon>Pseudomonadales</taxon>
        <taxon>Pseudomonadaceae</taxon>
        <taxon>Stutzerimonas</taxon>
    </lineage>
</organism>
<keyword evidence="2" id="KW-1185">Reference proteome</keyword>
<evidence type="ECO:0000313" key="2">
    <source>
        <dbReference type="Proteomes" id="UP001139682"/>
    </source>
</evidence>
<sequence length="104" mass="11087">MSIAVDETPVGGGVRIIDRSLPQTFQGVAVVVQRDPHPTLGHGIHLDQAIERAHVMAASFDMLEALESFPGFLCGTATGDAWIEKMRAAVTKAKGQPCQPPLKP</sequence>
<protein>
    <submittedName>
        <fullName evidence="1">Uncharacterized protein</fullName>
    </submittedName>
</protein>
<evidence type="ECO:0000313" key="1">
    <source>
        <dbReference type="EMBL" id="MCJ0972714.1"/>
    </source>
</evidence>
<dbReference type="EMBL" id="JALGRD010000002">
    <property type="protein sequence ID" value="MCJ0972714.1"/>
    <property type="molecule type" value="Genomic_DNA"/>
</dbReference>
<reference evidence="1" key="1">
    <citation type="submission" date="2022-03" db="EMBL/GenBank/DDBJ databases">
        <title>Pseudomonas marianensis sp. nov., a marine bacterium isolated from deep-sea sediments of the Mariana Trench.</title>
        <authorList>
            <person name="Wei Y."/>
        </authorList>
    </citation>
    <scope>NUCLEOTIDE SEQUENCE</scope>
    <source>
        <strain evidence="1">PS1</strain>
    </source>
</reference>
<name>A0A9X1W3S5_9GAMM</name>
<gene>
    <name evidence="1" type="ORF">MST27_04950</name>
</gene>
<dbReference type="Proteomes" id="UP001139682">
    <property type="component" value="Unassembled WGS sequence"/>
</dbReference>
<dbReference type="RefSeq" id="WP_243604898.1">
    <property type="nucleotide sequence ID" value="NZ_JALGRD010000002.1"/>
</dbReference>